<dbReference type="InParanoid" id="A0A5C3PT52"/>
<accession>A0A5C3PT52</accession>
<dbReference type="Proteomes" id="UP000308197">
    <property type="component" value="Unassembled WGS sequence"/>
</dbReference>
<feature type="region of interest" description="Disordered" evidence="1">
    <location>
        <begin position="1"/>
        <end position="42"/>
    </location>
</feature>
<organism evidence="2 3">
    <name type="scientific">Polyporus arcularius HHB13444</name>
    <dbReference type="NCBI Taxonomy" id="1314778"/>
    <lineage>
        <taxon>Eukaryota</taxon>
        <taxon>Fungi</taxon>
        <taxon>Dikarya</taxon>
        <taxon>Basidiomycota</taxon>
        <taxon>Agaricomycotina</taxon>
        <taxon>Agaricomycetes</taxon>
        <taxon>Polyporales</taxon>
        <taxon>Polyporaceae</taxon>
        <taxon>Polyporus</taxon>
    </lineage>
</organism>
<name>A0A5C3PT52_9APHY</name>
<evidence type="ECO:0000313" key="2">
    <source>
        <dbReference type="EMBL" id="TFK91779.1"/>
    </source>
</evidence>
<sequence>MASRSSSDLHAIPSLRRGRTQRPDSGAADPERPEGSHGVLKTMDPLTGGAFCMVGLPVAAQFRPSVDLESMGYPVDNLSGAEVHQDTADDSGAKGKRAARPPPAFKWAVVDTRHGAMGNTRAGPPAKLAQLLRSMDRGLATVNLGPPALYAPSQRNLYIPLSASAGGEYGSATEECECSICIRALAKRLEATVPFSAPGDDVRRPFNHDFNLEKYHVNDM</sequence>
<proteinExistence type="predicted"/>
<keyword evidence="3" id="KW-1185">Reference proteome</keyword>
<dbReference type="EMBL" id="ML211012">
    <property type="protein sequence ID" value="TFK91779.1"/>
    <property type="molecule type" value="Genomic_DNA"/>
</dbReference>
<evidence type="ECO:0000256" key="1">
    <source>
        <dbReference type="SAM" id="MobiDB-lite"/>
    </source>
</evidence>
<dbReference type="AlphaFoldDB" id="A0A5C3PT52"/>
<evidence type="ECO:0000313" key="3">
    <source>
        <dbReference type="Proteomes" id="UP000308197"/>
    </source>
</evidence>
<gene>
    <name evidence="2" type="ORF">K466DRAFT_659811</name>
</gene>
<protein>
    <submittedName>
        <fullName evidence="2">Uncharacterized protein</fullName>
    </submittedName>
</protein>
<reference evidence="2 3" key="1">
    <citation type="journal article" date="2019" name="Nat. Ecol. Evol.">
        <title>Megaphylogeny resolves global patterns of mushroom evolution.</title>
        <authorList>
            <person name="Varga T."/>
            <person name="Krizsan K."/>
            <person name="Foldi C."/>
            <person name="Dima B."/>
            <person name="Sanchez-Garcia M."/>
            <person name="Sanchez-Ramirez S."/>
            <person name="Szollosi G.J."/>
            <person name="Szarkandi J.G."/>
            <person name="Papp V."/>
            <person name="Albert L."/>
            <person name="Andreopoulos W."/>
            <person name="Angelini C."/>
            <person name="Antonin V."/>
            <person name="Barry K.W."/>
            <person name="Bougher N.L."/>
            <person name="Buchanan P."/>
            <person name="Buyck B."/>
            <person name="Bense V."/>
            <person name="Catcheside P."/>
            <person name="Chovatia M."/>
            <person name="Cooper J."/>
            <person name="Damon W."/>
            <person name="Desjardin D."/>
            <person name="Finy P."/>
            <person name="Geml J."/>
            <person name="Haridas S."/>
            <person name="Hughes K."/>
            <person name="Justo A."/>
            <person name="Karasinski D."/>
            <person name="Kautmanova I."/>
            <person name="Kiss B."/>
            <person name="Kocsube S."/>
            <person name="Kotiranta H."/>
            <person name="LaButti K.M."/>
            <person name="Lechner B.E."/>
            <person name="Liimatainen K."/>
            <person name="Lipzen A."/>
            <person name="Lukacs Z."/>
            <person name="Mihaltcheva S."/>
            <person name="Morgado L.N."/>
            <person name="Niskanen T."/>
            <person name="Noordeloos M.E."/>
            <person name="Ohm R.A."/>
            <person name="Ortiz-Santana B."/>
            <person name="Ovrebo C."/>
            <person name="Racz N."/>
            <person name="Riley R."/>
            <person name="Savchenko A."/>
            <person name="Shiryaev A."/>
            <person name="Soop K."/>
            <person name="Spirin V."/>
            <person name="Szebenyi C."/>
            <person name="Tomsovsky M."/>
            <person name="Tulloss R.E."/>
            <person name="Uehling J."/>
            <person name="Grigoriev I.V."/>
            <person name="Vagvolgyi C."/>
            <person name="Papp T."/>
            <person name="Martin F.M."/>
            <person name="Miettinen O."/>
            <person name="Hibbett D.S."/>
            <person name="Nagy L.G."/>
        </authorList>
    </citation>
    <scope>NUCLEOTIDE SEQUENCE [LARGE SCALE GENOMIC DNA]</scope>
    <source>
        <strain evidence="2 3">HHB13444</strain>
    </source>
</reference>